<keyword evidence="2" id="KW-1185">Reference proteome</keyword>
<comment type="caution">
    <text evidence="1">The sequence shown here is derived from an EMBL/GenBank/DDBJ whole genome shotgun (WGS) entry which is preliminary data.</text>
</comment>
<sequence length="73" mass="7964">MDRIRHVLSELPSLQLIPGVIQGQLNQYTKAAHISTPDSNSLILCCGPPALITEVCRPALGDIGYNAEQVLFY</sequence>
<proteinExistence type="predicted"/>
<evidence type="ECO:0000313" key="1">
    <source>
        <dbReference type="EMBL" id="KAH7978272.1"/>
    </source>
</evidence>
<gene>
    <name evidence="1" type="ORF">HPB49_004947</name>
</gene>
<name>A0ACB8DUT6_DERSI</name>
<reference evidence="1" key="1">
    <citation type="submission" date="2020-05" db="EMBL/GenBank/DDBJ databases">
        <title>Large-scale comparative analyses of tick genomes elucidate their genetic diversity and vector capacities.</title>
        <authorList>
            <person name="Jia N."/>
            <person name="Wang J."/>
            <person name="Shi W."/>
            <person name="Du L."/>
            <person name="Sun Y."/>
            <person name="Zhan W."/>
            <person name="Jiang J."/>
            <person name="Wang Q."/>
            <person name="Zhang B."/>
            <person name="Ji P."/>
            <person name="Sakyi L.B."/>
            <person name="Cui X."/>
            <person name="Yuan T."/>
            <person name="Jiang B."/>
            <person name="Yang W."/>
            <person name="Lam T.T.-Y."/>
            <person name="Chang Q."/>
            <person name="Ding S."/>
            <person name="Wang X."/>
            <person name="Zhu J."/>
            <person name="Ruan X."/>
            <person name="Zhao L."/>
            <person name="Wei J."/>
            <person name="Que T."/>
            <person name="Du C."/>
            <person name="Cheng J."/>
            <person name="Dai P."/>
            <person name="Han X."/>
            <person name="Huang E."/>
            <person name="Gao Y."/>
            <person name="Liu J."/>
            <person name="Shao H."/>
            <person name="Ye R."/>
            <person name="Li L."/>
            <person name="Wei W."/>
            <person name="Wang X."/>
            <person name="Wang C."/>
            <person name="Yang T."/>
            <person name="Huo Q."/>
            <person name="Li W."/>
            <person name="Guo W."/>
            <person name="Chen H."/>
            <person name="Zhou L."/>
            <person name="Ni X."/>
            <person name="Tian J."/>
            <person name="Zhou Y."/>
            <person name="Sheng Y."/>
            <person name="Liu T."/>
            <person name="Pan Y."/>
            <person name="Xia L."/>
            <person name="Li J."/>
            <person name="Zhao F."/>
            <person name="Cao W."/>
        </authorList>
    </citation>
    <scope>NUCLEOTIDE SEQUENCE</scope>
    <source>
        <strain evidence="1">Dsil-2018</strain>
    </source>
</reference>
<dbReference type="Proteomes" id="UP000821865">
    <property type="component" value="Chromosome 1"/>
</dbReference>
<accession>A0ACB8DUT6</accession>
<organism evidence="1 2">
    <name type="scientific">Dermacentor silvarum</name>
    <name type="common">Tick</name>
    <dbReference type="NCBI Taxonomy" id="543639"/>
    <lineage>
        <taxon>Eukaryota</taxon>
        <taxon>Metazoa</taxon>
        <taxon>Ecdysozoa</taxon>
        <taxon>Arthropoda</taxon>
        <taxon>Chelicerata</taxon>
        <taxon>Arachnida</taxon>
        <taxon>Acari</taxon>
        <taxon>Parasitiformes</taxon>
        <taxon>Ixodida</taxon>
        <taxon>Ixodoidea</taxon>
        <taxon>Ixodidae</taxon>
        <taxon>Rhipicephalinae</taxon>
        <taxon>Dermacentor</taxon>
    </lineage>
</organism>
<protein>
    <submittedName>
        <fullName evidence="1">Uncharacterized protein</fullName>
    </submittedName>
</protein>
<evidence type="ECO:0000313" key="2">
    <source>
        <dbReference type="Proteomes" id="UP000821865"/>
    </source>
</evidence>
<dbReference type="EMBL" id="CM023470">
    <property type="protein sequence ID" value="KAH7978272.1"/>
    <property type="molecule type" value="Genomic_DNA"/>
</dbReference>